<dbReference type="RefSeq" id="WP_310654964.1">
    <property type="nucleotide sequence ID" value="NZ_JAPMLA010000011.1"/>
</dbReference>
<proteinExistence type="predicted"/>
<protein>
    <submittedName>
        <fullName evidence="3">Uncharacterized protein</fullName>
    </submittedName>
</protein>
<feature type="transmembrane region" description="Helical" evidence="2">
    <location>
        <begin position="189"/>
        <end position="209"/>
    </location>
</feature>
<feature type="transmembrane region" description="Helical" evidence="2">
    <location>
        <begin position="230"/>
        <end position="251"/>
    </location>
</feature>
<organism evidence="3 5">
    <name type="scientific">Shewanella fidelis</name>
    <dbReference type="NCBI Taxonomy" id="173509"/>
    <lineage>
        <taxon>Bacteria</taxon>
        <taxon>Pseudomonadati</taxon>
        <taxon>Pseudomonadota</taxon>
        <taxon>Gammaproteobacteria</taxon>
        <taxon>Alteromonadales</taxon>
        <taxon>Shewanellaceae</taxon>
        <taxon>Shewanella</taxon>
    </lineage>
</organism>
<evidence type="ECO:0000256" key="1">
    <source>
        <dbReference type="SAM" id="MobiDB-lite"/>
    </source>
</evidence>
<evidence type="ECO:0000313" key="4">
    <source>
        <dbReference type="EMBL" id="MDW4825836.1"/>
    </source>
</evidence>
<feature type="compositionally biased region" description="Low complexity" evidence="1">
    <location>
        <begin position="49"/>
        <end position="60"/>
    </location>
</feature>
<dbReference type="EMBL" id="JAPMLE010000001">
    <property type="protein sequence ID" value="MDR8524318.1"/>
    <property type="molecule type" value="Genomic_DNA"/>
</dbReference>
<evidence type="ECO:0000313" key="3">
    <source>
        <dbReference type="EMBL" id="MDR8524318.1"/>
    </source>
</evidence>
<dbReference type="Proteomes" id="UP001259340">
    <property type="component" value="Unassembled WGS sequence"/>
</dbReference>
<dbReference type="AlphaFoldDB" id="A0AAW8NM78"/>
<keyword evidence="2" id="KW-1133">Transmembrane helix</keyword>
<feature type="transmembrane region" description="Helical" evidence="2">
    <location>
        <begin position="158"/>
        <end position="177"/>
    </location>
</feature>
<gene>
    <name evidence="3" type="ORF">OS133_11720</name>
    <name evidence="4" type="ORF">OS134_17335</name>
</gene>
<evidence type="ECO:0000313" key="6">
    <source>
        <dbReference type="Proteomes" id="UP001271263"/>
    </source>
</evidence>
<accession>A0AAW8NM78</accession>
<name>A0AAW8NM78_9GAMM</name>
<dbReference type="EMBL" id="JAPMLD010000009">
    <property type="protein sequence ID" value="MDW4825836.1"/>
    <property type="molecule type" value="Genomic_DNA"/>
</dbReference>
<comment type="caution">
    <text evidence="3">The sequence shown here is derived from an EMBL/GenBank/DDBJ whole genome shotgun (WGS) entry which is preliminary data.</text>
</comment>
<reference evidence="3" key="2">
    <citation type="submission" date="2022-11" db="EMBL/GenBank/DDBJ databases">
        <title>Prophages regulate Shewanella fidelis motility and biofilm formation: implications for gut colonization dynamics in Ciona robusta.</title>
        <authorList>
            <person name="Natarajan O."/>
            <person name="Gibboney S.L."/>
            <person name="Young M.N."/>
            <person name="Lim S.J."/>
            <person name="Pluta N."/>
            <person name="Atkinson C.G.F."/>
            <person name="Leigh B.A."/>
            <person name="Liberti A."/>
            <person name="Kees E."/>
            <person name="Breitbart M."/>
            <person name="Gralnick J."/>
            <person name="Dishaw L.J."/>
        </authorList>
    </citation>
    <scope>NUCLEOTIDE SEQUENCE</scope>
    <source>
        <strain evidence="3">3313</strain>
    </source>
</reference>
<keyword evidence="2" id="KW-0472">Membrane</keyword>
<sequence>MKISSFSLMLASGQSQSFGSLTSQTRLKQVLKQALELAETDTLPTHEQASNAAATANPTAVENSTVKPEAKAMPMLIVQAKSGYAEFTFTFDLLTKEEGLLTLFYSGSKAAKERQKQFGFVTIDELQLHLQRLLTMNKAQLIDFYFAKHTLVQRIVKYTLLSYVVAAVSGLLSYVYFSDLLWRDDVFSSFYTATIIIYLVSLPVFICHAMSADNRERAQQMGQSLAKQMLALMFGNVIFSLAIAAGGVNLMHVVQAQTTTIEIKFADKNRDYWGKHCKGGVRIDDFSGTICLQDRAYWQVIRPEMTASATGQLSNVAFDVKAMAL</sequence>
<reference evidence="4 6" key="1">
    <citation type="journal article" date="2022" name="bioRxiv">
        <title>Prophages regulate Shewanella fidelis 3313 motility and biofilm formation: implications for gut colonization dynamics in Ciona robusta.</title>
        <authorList>
            <person name="Natarajan O."/>
            <person name="Gibboney S.L."/>
            <person name="Young M.N."/>
            <person name="Lim S.J."/>
            <person name="Pluta N."/>
            <person name="Atkinson C.G."/>
            <person name="Leigh B.A."/>
            <person name="Liberti A."/>
            <person name="Kees E.D."/>
            <person name="Breitbart M."/>
            <person name="Gralnick J.A."/>
            <person name="Dishaw L.J."/>
        </authorList>
    </citation>
    <scope>NUCLEOTIDE SEQUENCE [LARGE SCALE GENOMIC DNA]</scope>
    <source>
        <strain evidence="4 6">JG4066</strain>
    </source>
</reference>
<evidence type="ECO:0000313" key="5">
    <source>
        <dbReference type="Proteomes" id="UP001259340"/>
    </source>
</evidence>
<dbReference type="Proteomes" id="UP001271263">
    <property type="component" value="Unassembled WGS sequence"/>
</dbReference>
<evidence type="ECO:0000256" key="2">
    <source>
        <dbReference type="SAM" id="Phobius"/>
    </source>
</evidence>
<feature type="region of interest" description="Disordered" evidence="1">
    <location>
        <begin position="42"/>
        <end position="66"/>
    </location>
</feature>
<keyword evidence="2" id="KW-0812">Transmembrane</keyword>
<keyword evidence="6" id="KW-1185">Reference proteome</keyword>